<feature type="region of interest" description="Disordered" evidence="1">
    <location>
        <begin position="229"/>
        <end position="336"/>
    </location>
</feature>
<sequence length="336" mass="37642">MSTSFEAPKPPKPPKRRIYRPARIGKSCRPAAMRVVQLKPQPKPEPPPPGWDSPLPDGSLAFRILHLHPREVQELLDHPLGTEADKAAANKLQHRNWTQSFFRPTRHQISMFYKYIDAAVPTQESVQSFYITGLGNPRYEDYKRQVEDALKRLRELDDQLSPDQLAALAVARASSPVPELADDDSGISDNEDEPPTSAEQGQMAPPYPNGIRIRVVTDAEHGSRMVFEPASASPIHDDSDQEGSQTTTLDDSDEEQVTQLDEDDPHDFQIHVDSDQDEEDRMSIVGDSDQEQRSQTTTLHNSDQEQESQATTLYGSDQEQGGSQVTPIRSDMAFIH</sequence>
<accession>A0A0P7BNT2</accession>
<evidence type="ECO:0000313" key="3">
    <source>
        <dbReference type="Proteomes" id="UP000050424"/>
    </source>
</evidence>
<gene>
    <name evidence="2" type="ORF">AK830_g4270</name>
</gene>
<feature type="compositionally biased region" description="Acidic residues" evidence="1">
    <location>
        <begin position="180"/>
        <end position="194"/>
    </location>
</feature>
<feature type="region of interest" description="Disordered" evidence="1">
    <location>
        <begin position="1"/>
        <end position="54"/>
    </location>
</feature>
<feature type="compositionally biased region" description="Acidic residues" evidence="1">
    <location>
        <begin position="250"/>
        <end position="265"/>
    </location>
</feature>
<evidence type="ECO:0000313" key="2">
    <source>
        <dbReference type="EMBL" id="KPM42302.1"/>
    </source>
</evidence>
<proteinExistence type="predicted"/>
<dbReference type="AlphaFoldDB" id="A0A0P7BNT2"/>
<feature type="region of interest" description="Disordered" evidence="1">
    <location>
        <begin position="172"/>
        <end position="209"/>
    </location>
</feature>
<organism evidence="2 3">
    <name type="scientific">Neonectria ditissima</name>
    <dbReference type="NCBI Taxonomy" id="78410"/>
    <lineage>
        <taxon>Eukaryota</taxon>
        <taxon>Fungi</taxon>
        <taxon>Dikarya</taxon>
        <taxon>Ascomycota</taxon>
        <taxon>Pezizomycotina</taxon>
        <taxon>Sordariomycetes</taxon>
        <taxon>Hypocreomycetidae</taxon>
        <taxon>Hypocreales</taxon>
        <taxon>Nectriaceae</taxon>
        <taxon>Neonectria</taxon>
    </lineage>
</organism>
<dbReference type="Proteomes" id="UP000050424">
    <property type="component" value="Unassembled WGS sequence"/>
</dbReference>
<reference evidence="2 3" key="1">
    <citation type="submission" date="2015-09" db="EMBL/GenBank/DDBJ databases">
        <title>Draft genome of a European isolate of the apple canker pathogen Neonectria ditissima.</title>
        <authorList>
            <person name="Gomez-Cortecero A."/>
            <person name="Harrison R.J."/>
            <person name="Armitage A.D."/>
        </authorList>
    </citation>
    <scope>NUCLEOTIDE SEQUENCE [LARGE SCALE GENOMIC DNA]</scope>
    <source>
        <strain evidence="2 3">R09/05</strain>
    </source>
</reference>
<dbReference type="EMBL" id="LKCW01000051">
    <property type="protein sequence ID" value="KPM42302.1"/>
    <property type="molecule type" value="Genomic_DNA"/>
</dbReference>
<feature type="compositionally biased region" description="Polar residues" evidence="1">
    <location>
        <begin position="293"/>
        <end position="327"/>
    </location>
</feature>
<protein>
    <submittedName>
        <fullName evidence="2">Uncharacterized protein</fullName>
    </submittedName>
</protein>
<keyword evidence="3" id="KW-1185">Reference proteome</keyword>
<name>A0A0P7BNT2_9HYPO</name>
<feature type="compositionally biased region" description="Pro residues" evidence="1">
    <location>
        <begin position="41"/>
        <end position="51"/>
    </location>
</feature>
<evidence type="ECO:0000256" key="1">
    <source>
        <dbReference type="SAM" id="MobiDB-lite"/>
    </source>
</evidence>
<comment type="caution">
    <text evidence="2">The sequence shown here is derived from an EMBL/GenBank/DDBJ whole genome shotgun (WGS) entry which is preliminary data.</text>
</comment>